<gene>
    <name evidence="3" type="ORF">E6K81_12400</name>
</gene>
<dbReference type="AlphaFoldDB" id="A0A538U3U3"/>
<sequence>MAARHPRRPWGRRLMIPVVWPKRRAGSSSSEGYRRSEYSSVSQPDSRTRGVTLLELMVVLVIIAVGCAIAVPALARWSATQRLSDSARVVDGALARARSEARRTGNVRLVFFGTDAQGNTLHDALGNAVPILVLDDGQPGTANQNCLIDAGETFETYTFAAPEVVYGVYAAGTKVPSDAGAGAMTSGASFVDDGGGNARWVMFRPDGMPLAFDSSCNLGAVGSGGGAVYLNNGNRDVAAVLTPLGATRVHAFNRASNAWTQ</sequence>
<feature type="region of interest" description="Disordered" evidence="1">
    <location>
        <begin position="24"/>
        <end position="45"/>
    </location>
</feature>
<evidence type="ECO:0000256" key="2">
    <source>
        <dbReference type="SAM" id="Phobius"/>
    </source>
</evidence>
<feature type="transmembrane region" description="Helical" evidence="2">
    <location>
        <begin position="53"/>
        <end position="75"/>
    </location>
</feature>
<accession>A0A538U3U3</accession>
<protein>
    <submittedName>
        <fullName evidence="3">Prepilin-type N-terminal cleavage/methylation domain-containing protein</fullName>
    </submittedName>
</protein>
<comment type="caution">
    <text evidence="3">The sequence shown here is derived from an EMBL/GenBank/DDBJ whole genome shotgun (WGS) entry which is preliminary data.</text>
</comment>
<dbReference type="SUPFAM" id="SSF54523">
    <property type="entry name" value="Pili subunits"/>
    <property type="match status" value="1"/>
</dbReference>
<dbReference type="Gene3D" id="3.30.700.10">
    <property type="entry name" value="Glycoprotein, Type 4 Pilin"/>
    <property type="match status" value="1"/>
</dbReference>
<dbReference type="Proteomes" id="UP000319771">
    <property type="component" value="Unassembled WGS sequence"/>
</dbReference>
<evidence type="ECO:0000256" key="1">
    <source>
        <dbReference type="SAM" id="MobiDB-lite"/>
    </source>
</evidence>
<keyword evidence="2" id="KW-0812">Transmembrane</keyword>
<evidence type="ECO:0000313" key="4">
    <source>
        <dbReference type="Proteomes" id="UP000319771"/>
    </source>
</evidence>
<dbReference type="NCBIfam" id="TIGR02532">
    <property type="entry name" value="IV_pilin_GFxxxE"/>
    <property type="match status" value="1"/>
</dbReference>
<name>A0A538U3U3_UNCEI</name>
<dbReference type="EMBL" id="VBPB01000219">
    <property type="protein sequence ID" value="TMQ70533.1"/>
    <property type="molecule type" value="Genomic_DNA"/>
</dbReference>
<dbReference type="InterPro" id="IPR045584">
    <property type="entry name" value="Pilin-like"/>
</dbReference>
<dbReference type="InterPro" id="IPR012902">
    <property type="entry name" value="N_methyl_site"/>
</dbReference>
<keyword evidence="2" id="KW-0472">Membrane</keyword>
<proteinExistence type="predicted"/>
<evidence type="ECO:0000313" key="3">
    <source>
        <dbReference type="EMBL" id="TMQ70533.1"/>
    </source>
</evidence>
<reference evidence="3 4" key="1">
    <citation type="journal article" date="2019" name="Nat. Microbiol.">
        <title>Mediterranean grassland soil C-N compound turnover is dependent on rainfall and depth, and is mediated by genomically divergent microorganisms.</title>
        <authorList>
            <person name="Diamond S."/>
            <person name="Andeer P.F."/>
            <person name="Li Z."/>
            <person name="Crits-Christoph A."/>
            <person name="Burstein D."/>
            <person name="Anantharaman K."/>
            <person name="Lane K.R."/>
            <person name="Thomas B.C."/>
            <person name="Pan C."/>
            <person name="Northen T.R."/>
            <person name="Banfield J.F."/>
        </authorList>
    </citation>
    <scope>NUCLEOTIDE SEQUENCE [LARGE SCALE GENOMIC DNA]</scope>
    <source>
        <strain evidence="3">WS_11</strain>
    </source>
</reference>
<organism evidence="3 4">
    <name type="scientific">Eiseniibacteriota bacterium</name>
    <dbReference type="NCBI Taxonomy" id="2212470"/>
    <lineage>
        <taxon>Bacteria</taxon>
        <taxon>Candidatus Eiseniibacteriota</taxon>
    </lineage>
</organism>
<keyword evidence="2" id="KW-1133">Transmembrane helix</keyword>
<dbReference type="Pfam" id="PF07963">
    <property type="entry name" value="N_methyl"/>
    <property type="match status" value="1"/>
</dbReference>